<comment type="caution">
    <text evidence="1">The sequence shown here is derived from an EMBL/GenBank/DDBJ whole genome shotgun (WGS) entry which is preliminary data.</text>
</comment>
<evidence type="ECO:0000313" key="1">
    <source>
        <dbReference type="EMBL" id="KAL1493763.1"/>
    </source>
</evidence>
<dbReference type="AlphaFoldDB" id="A0ABD1EIJ1"/>
<dbReference type="Gene3D" id="3.80.10.10">
    <property type="entry name" value="Ribonuclease Inhibitor"/>
    <property type="match status" value="1"/>
</dbReference>
<evidence type="ECO:0000313" key="2">
    <source>
        <dbReference type="Proteomes" id="UP001566132"/>
    </source>
</evidence>
<sequence>MRRILQTCINNKIQRRSLFHWINLQFNAVDEDRFKQFGPDRTCAEWILRNGGKIKWVNADEYESDYNCLPKEGVQVQLQEIDASNSSIMANGFEHLKGCKYLSKMILHNCGYLENDALKQLNYIKDSLLFLQVSQCGNITETGLLHLISLQKLRTLIVYGLPYIKERTKILSILKNDMKQCNITFNK</sequence>
<dbReference type="Proteomes" id="UP001566132">
    <property type="component" value="Unassembled WGS sequence"/>
</dbReference>
<dbReference type="SUPFAM" id="SSF52047">
    <property type="entry name" value="RNI-like"/>
    <property type="match status" value="1"/>
</dbReference>
<proteinExistence type="predicted"/>
<dbReference type="InterPro" id="IPR032675">
    <property type="entry name" value="LRR_dom_sf"/>
</dbReference>
<protein>
    <recommendedName>
        <fullName evidence="3">ATP synthase subunit s, mitochondrial</fullName>
    </recommendedName>
</protein>
<gene>
    <name evidence="1" type="ORF">ABEB36_009456</name>
</gene>
<keyword evidence="2" id="KW-1185">Reference proteome</keyword>
<name>A0ABD1EIJ1_HYPHA</name>
<reference evidence="1 2" key="1">
    <citation type="submission" date="2024-05" db="EMBL/GenBank/DDBJ databases">
        <title>Genetic variation in Jamaican populations of the coffee berry borer (Hypothenemus hampei).</title>
        <authorList>
            <person name="Errbii M."/>
            <person name="Myrie A."/>
        </authorList>
    </citation>
    <scope>NUCLEOTIDE SEQUENCE [LARGE SCALE GENOMIC DNA]</scope>
    <source>
        <strain evidence="1">JA-Hopewell-2020-01-JO</strain>
        <tissue evidence="1">Whole body</tissue>
    </source>
</reference>
<organism evidence="1 2">
    <name type="scientific">Hypothenemus hampei</name>
    <name type="common">Coffee berry borer</name>
    <dbReference type="NCBI Taxonomy" id="57062"/>
    <lineage>
        <taxon>Eukaryota</taxon>
        <taxon>Metazoa</taxon>
        <taxon>Ecdysozoa</taxon>
        <taxon>Arthropoda</taxon>
        <taxon>Hexapoda</taxon>
        <taxon>Insecta</taxon>
        <taxon>Pterygota</taxon>
        <taxon>Neoptera</taxon>
        <taxon>Endopterygota</taxon>
        <taxon>Coleoptera</taxon>
        <taxon>Polyphaga</taxon>
        <taxon>Cucujiformia</taxon>
        <taxon>Curculionidae</taxon>
        <taxon>Scolytinae</taxon>
        <taxon>Hypothenemus</taxon>
    </lineage>
</organism>
<dbReference type="EMBL" id="JBDJPC010000007">
    <property type="protein sequence ID" value="KAL1493763.1"/>
    <property type="molecule type" value="Genomic_DNA"/>
</dbReference>
<accession>A0ABD1EIJ1</accession>
<evidence type="ECO:0008006" key="3">
    <source>
        <dbReference type="Google" id="ProtNLM"/>
    </source>
</evidence>